<dbReference type="InterPro" id="IPR017136">
    <property type="entry name" value="UCP037205"/>
</dbReference>
<dbReference type="HOGENOM" id="CLU_1152199_0_0_1"/>
<evidence type="ECO:0000256" key="1">
    <source>
        <dbReference type="SAM" id="MobiDB-lite"/>
    </source>
</evidence>
<dbReference type="VEuPathDB" id="FungiDB:sr12830"/>
<dbReference type="Pfam" id="PF10013">
    <property type="entry name" value="DUF2256"/>
    <property type="match status" value="1"/>
</dbReference>
<accession>E6ZXL6</accession>
<dbReference type="OrthoDB" id="537467at2759"/>
<dbReference type="AlphaFoldDB" id="E6ZXL6"/>
<gene>
    <name evidence="2" type="ORF">sr12830</name>
</gene>
<keyword evidence="3" id="KW-1185">Reference proteome</keyword>
<dbReference type="PANTHER" id="PTHR37463:SF1">
    <property type="entry name" value="DUF2256 DOMAIN-CONTAINING PROTEIN"/>
    <property type="match status" value="1"/>
</dbReference>
<evidence type="ECO:0000313" key="3">
    <source>
        <dbReference type="Proteomes" id="UP000008867"/>
    </source>
</evidence>
<evidence type="ECO:0000313" key="2">
    <source>
        <dbReference type="EMBL" id="CBQ71973.1"/>
    </source>
</evidence>
<organism evidence="2 3">
    <name type="scientific">Sporisorium reilianum (strain SRZ2)</name>
    <name type="common">Maize head smut fungus</name>
    <dbReference type="NCBI Taxonomy" id="999809"/>
    <lineage>
        <taxon>Eukaryota</taxon>
        <taxon>Fungi</taxon>
        <taxon>Dikarya</taxon>
        <taxon>Basidiomycota</taxon>
        <taxon>Ustilaginomycotina</taxon>
        <taxon>Ustilaginomycetes</taxon>
        <taxon>Ustilaginales</taxon>
        <taxon>Ustilaginaceae</taxon>
        <taxon>Sporisorium</taxon>
    </lineage>
</organism>
<name>E6ZXL6_SPORE</name>
<dbReference type="PANTHER" id="PTHR37463">
    <property type="entry name" value="GSL3115 PROTEIN"/>
    <property type="match status" value="1"/>
</dbReference>
<feature type="compositionally biased region" description="Polar residues" evidence="1">
    <location>
        <begin position="16"/>
        <end position="28"/>
    </location>
</feature>
<reference evidence="2 3" key="1">
    <citation type="journal article" date="2010" name="Science">
        <title>Pathogenicity determinants in smut fungi revealed by genome comparison.</title>
        <authorList>
            <person name="Schirawski J."/>
            <person name="Mannhaupt G."/>
            <person name="Muench K."/>
            <person name="Brefort T."/>
            <person name="Schipper K."/>
            <person name="Doehlemann G."/>
            <person name="Di Stasio M."/>
            <person name="Roessel N."/>
            <person name="Mendoza-Mendoza A."/>
            <person name="Pester D."/>
            <person name="Mueller O."/>
            <person name="Winterberg B."/>
            <person name="Meyer E."/>
            <person name="Ghareeb H."/>
            <person name="Wollenberg T."/>
            <person name="Muensterkoetter M."/>
            <person name="Wong P."/>
            <person name="Walter M."/>
            <person name="Stukenbrock E."/>
            <person name="Gueldener U."/>
            <person name="Kahmann R."/>
        </authorList>
    </citation>
    <scope>NUCLEOTIDE SEQUENCE [LARGE SCALE GENOMIC DNA]</scope>
    <source>
        <strain evidence="3">SRZ2</strain>
    </source>
</reference>
<dbReference type="Proteomes" id="UP000008867">
    <property type="component" value="Chromosome 3"/>
</dbReference>
<sequence>MARKSARAVAAAEAANQSNDEGVSSSKVPLSELSPKSCLTCGRVVTPRAKWAKDWNGIKYCSDSCRSTRPGKVVVRFSPDGDAGDLGSSAGVKREDAAELKVDVETFVEGILLEVARQNGGGTLEDVQDRIKDLLRSSSIEVGQPQHSPSKEESGSDTDHDEQHKAQSGSSSDGQHPLWKALDSPPGLRERIRRAARRLALGITHDSDAQQTNITTTVAGSIELSQNGKVLRTVQDLSFAKGVLHVKSKNKP</sequence>
<dbReference type="EMBL" id="FQ311452">
    <property type="protein sequence ID" value="CBQ71973.1"/>
    <property type="molecule type" value="Genomic_DNA"/>
</dbReference>
<feature type="region of interest" description="Disordered" evidence="1">
    <location>
        <begin position="137"/>
        <end position="187"/>
    </location>
</feature>
<feature type="compositionally biased region" description="Polar residues" evidence="1">
    <location>
        <begin position="137"/>
        <end position="148"/>
    </location>
</feature>
<feature type="region of interest" description="Disordered" evidence="1">
    <location>
        <begin position="1"/>
        <end position="31"/>
    </location>
</feature>
<protein>
    <submittedName>
        <fullName evidence="2">Uncharacterized protein</fullName>
    </submittedName>
</protein>
<proteinExistence type="predicted"/>
<dbReference type="eggNOG" id="ENOG502SESB">
    <property type="taxonomic scope" value="Eukaryota"/>
</dbReference>
<feature type="compositionally biased region" description="Basic and acidic residues" evidence="1">
    <location>
        <begin position="149"/>
        <end position="165"/>
    </location>
</feature>